<keyword evidence="2" id="KW-0732">Signal</keyword>
<dbReference type="InterPro" id="IPR053313">
    <property type="entry name" value="RGF"/>
</dbReference>
<feature type="compositionally biased region" description="Basic and acidic residues" evidence="1">
    <location>
        <begin position="130"/>
        <end position="141"/>
    </location>
</feature>
<evidence type="ECO:0000313" key="4">
    <source>
        <dbReference type="Proteomes" id="UP000243975"/>
    </source>
</evidence>
<sequence length="159" mass="17417">MVSMASLLLVAFFYLVPCMHSSNARLLSAISKPFPANPHHGSISLQVAEKNGGDEMVERTGSDAQPPATTTFLKAEFEEFLTHDDSKKINGGGVVVVKEGSDIVESSISHHVALLEGTHIKGSERPITSEYHEKEEVKNDDVTVTDYQPPHRKTPIHNK</sequence>
<feature type="region of interest" description="Disordered" evidence="1">
    <location>
        <begin position="123"/>
        <end position="159"/>
    </location>
</feature>
<organism evidence="3 4">
    <name type="scientific">Cynara cardunculus var. scolymus</name>
    <name type="common">Globe artichoke</name>
    <name type="synonym">Cynara scolymus</name>
    <dbReference type="NCBI Taxonomy" id="59895"/>
    <lineage>
        <taxon>Eukaryota</taxon>
        <taxon>Viridiplantae</taxon>
        <taxon>Streptophyta</taxon>
        <taxon>Embryophyta</taxon>
        <taxon>Tracheophyta</taxon>
        <taxon>Spermatophyta</taxon>
        <taxon>Magnoliopsida</taxon>
        <taxon>eudicotyledons</taxon>
        <taxon>Gunneridae</taxon>
        <taxon>Pentapetalae</taxon>
        <taxon>asterids</taxon>
        <taxon>campanulids</taxon>
        <taxon>Asterales</taxon>
        <taxon>Asteraceae</taxon>
        <taxon>Carduoideae</taxon>
        <taxon>Cardueae</taxon>
        <taxon>Carduinae</taxon>
        <taxon>Cynara</taxon>
    </lineage>
</organism>
<dbReference type="EMBL" id="LEKV01001029">
    <property type="protein sequence ID" value="KVI10088.1"/>
    <property type="molecule type" value="Genomic_DNA"/>
</dbReference>
<comment type="caution">
    <text evidence="3">The sequence shown here is derived from an EMBL/GenBank/DDBJ whole genome shotgun (WGS) entry which is preliminary data.</text>
</comment>
<dbReference type="OrthoDB" id="689613at2759"/>
<keyword evidence="4" id="KW-1185">Reference proteome</keyword>
<dbReference type="PANTHER" id="PTHR34961:SF7">
    <property type="entry name" value="TRANSMEMBRANE PROTEIN"/>
    <property type="match status" value="1"/>
</dbReference>
<dbReference type="AlphaFoldDB" id="A0A103YJ93"/>
<name>A0A103YJ93_CYNCS</name>
<dbReference type="Gramene" id="KVI10088">
    <property type="protein sequence ID" value="KVI10088"/>
    <property type="gene ID" value="Ccrd_011527"/>
</dbReference>
<proteinExistence type="predicted"/>
<evidence type="ECO:0000313" key="3">
    <source>
        <dbReference type="EMBL" id="KVI10088.1"/>
    </source>
</evidence>
<protein>
    <submittedName>
        <fullName evidence="3">Uncharacterized protein</fullName>
    </submittedName>
</protein>
<reference evidence="3 4" key="1">
    <citation type="journal article" date="2016" name="Sci. Rep.">
        <title>The genome sequence of the outbreeding globe artichoke constructed de novo incorporating a phase-aware low-pass sequencing strategy of F1 progeny.</title>
        <authorList>
            <person name="Scaglione D."/>
            <person name="Reyes-Chin-Wo S."/>
            <person name="Acquadro A."/>
            <person name="Froenicke L."/>
            <person name="Portis E."/>
            <person name="Beitel C."/>
            <person name="Tirone M."/>
            <person name="Mauro R."/>
            <person name="Lo Monaco A."/>
            <person name="Mauromicale G."/>
            <person name="Faccioli P."/>
            <person name="Cattivelli L."/>
            <person name="Rieseberg L."/>
            <person name="Michelmore R."/>
            <person name="Lanteri S."/>
        </authorList>
    </citation>
    <scope>NUCLEOTIDE SEQUENCE [LARGE SCALE GENOMIC DNA]</scope>
    <source>
        <strain evidence="3">2C</strain>
    </source>
</reference>
<feature type="signal peptide" evidence="2">
    <location>
        <begin position="1"/>
        <end position="24"/>
    </location>
</feature>
<gene>
    <name evidence="3" type="ORF">Ccrd_011527</name>
</gene>
<dbReference type="PANTHER" id="PTHR34961">
    <property type="entry name" value="TRANSMEMBRANE PROTEIN"/>
    <property type="match status" value="1"/>
</dbReference>
<dbReference type="Proteomes" id="UP000243975">
    <property type="component" value="Unassembled WGS sequence"/>
</dbReference>
<accession>A0A103YJ93</accession>
<feature type="chain" id="PRO_5007119777" evidence="2">
    <location>
        <begin position="25"/>
        <end position="159"/>
    </location>
</feature>
<feature type="compositionally biased region" description="Basic residues" evidence="1">
    <location>
        <begin position="150"/>
        <end position="159"/>
    </location>
</feature>
<evidence type="ECO:0000256" key="2">
    <source>
        <dbReference type="SAM" id="SignalP"/>
    </source>
</evidence>
<evidence type="ECO:0000256" key="1">
    <source>
        <dbReference type="SAM" id="MobiDB-lite"/>
    </source>
</evidence>